<protein>
    <submittedName>
        <fullName evidence="2">Transforming growth factor-beta-induced protein ig-h3</fullName>
    </submittedName>
</protein>
<name>K1QWV7_MAGGI</name>
<dbReference type="KEGG" id="crg:105335963"/>
<dbReference type="InterPro" id="IPR050904">
    <property type="entry name" value="Adhesion/Biosynth-related"/>
</dbReference>
<dbReference type="InParanoid" id="K1QWV7"/>
<dbReference type="AlphaFoldDB" id="K1QWV7"/>
<dbReference type="InterPro" id="IPR036378">
    <property type="entry name" value="FAS1_dom_sf"/>
</dbReference>
<gene>
    <name evidence="2" type="ORF">CGI_10019303</name>
</gene>
<dbReference type="SUPFAM" id="SSF82153">
    <property type="entry name" value="FAS1 domain"/>
    <property type="match status" value="2"/>
</dbReference>
<dbReference type="EMBL" id="JH817097">
    <property type="protein sequence ID" value="EKC38138.1"/>
    <property type="molecule type" value="Genomic_DNA"/>
</dbReference>
<dbReference type="GO" id="GO:0050839">
    <property type="term" value="F:cell adhesion molecule binding"/>
    <property type="evidence" value="ECO:0007669"/>
    <property type="project" value="TreeGrafter"/>
</dbReference>
<evidence type="ECO:0000313" key="2">
    <source>
        <dbReference type="EMBL" id="EKC38138.1"/>
    </source>
</evidence>
<dbReference type="GO" id="GO:0031012">
    <property type="term" value="C:extracellular matrix"/>
    <property type="evidence" value="ECO:0007669"/>
    <property type="project" value="TreeGrafter"/>
</dbReference>
<evidence type="ECO:0000259" key="1">
    <source>
        <dbReference type="PROSITE" id="PS50213"/>
    </source>
</evidence>
<dbReference type="PANTHER" id="PTHR10900:SF124">
    <property type="entry name" value="FI05614P"/>
    <property type="match status" value="1"/>
</dbReference>
<dbReference type="GO" id="GO:0007155">
    <property type="term" value="P:cell adhesion"/>
    <property type="evidence" value="ECO:0007669"/>
    <property type="project" value="TreeGrafter"/>
</dbReference>
<dbReference type="PROSITE" id="PS50213">
    <property type="entry name" value="FAS1"/>
    <property type="match status" value="2"/>
</dbReference>
<sequence length="317" mass="35760">MSYWPKGTWRQISLCLRRVLLLQKSEDTILTLSPRKDDITLTNDNASVLEIAEKLGATTFLDYVHKTNLTKNFTRPGPLTVFIPSNQAFEEIPDEEKDLSVIKTLLLYHIIHGLHPKSTIKNEAKLKSEYKMEDKYLDVRMNIYHNGQIITASGSPIVDFDIKASNGIVHFLSRVMYLLPESGTLAQQAYTPITRYVAYGLMDGGLAEKLNKKEPYTLFAPTDLAFEQLPNKTMQILIGNKTAIRRLMENHIVSGTYFTKGMREKDKFTTLLGETIQVDSIKGNVTISGALLPLPDFTATNGVMHLTTKVFVPPDFF</sequence>
<dbReference type="Gene3D" id="2.30.180.10">
    <property type="entry name" value="FAS1 domain"/>
    <property type="match status" value="2"/>
</dbReference>
<dbReference type="FunFam" id="2.30.180.10:FF:000032">
    <property type="entry name" value="Fasciclin domain-containing protein, putative"/>
    <property type="match status" value="1"/>
</dbReference>
<dbReference type="OrthoDB" id="286301at2759"/>
<dbReference type="GO" id="GO:0030198">
    <property type="term" value="P:extracellular matrix organization"/>
    <property type="evidence" value="ECO:0007669"/>
    <property type="project" value="TreeGrafter"/>
</dbReference>
<reference evidence="2" key="1">
    <citation type="journal article" date="2012" name="Nature">
        <title>The oyster genome reveals stress adaptation and complexity of shell formation.</title>
        <authorList>
            <person name="Zhang G."/>
            <person name="Fang X."/>
            <person name="Guo X."/>
            <person name="Li L."/>
            <person name="Luo R."/>
            <person name="Xu F."/>
            <person name="Yang P."/>
            <person name="Zhang L."/>
            <person name="Wang X."/>
            <person name="Qi H."/>
            <person name="Xiong Z."/>
            <person name="Que H."/>
            <person name="Xie Y."/>
            <person name="Holland P.W."/>
            <person name="Paps J."/>
            <person name="Zhu Y."/>
            <person name="Wu F."/>
            <person name="Chen Y."/>
            <person name="Wang J."/>
            <person name="Peng C."/>
            <person name="Meng J."/>
            <person name="Yang L."/>
            <person name="Liu J."/>
            <person name="Wen B."/>
            <person name="Zhang N."/>
            <person name="Huang Z."/>
            <person name="Zhu Q."/>
            <person name="Feng Y."/>
            <person name="Mount A."/>
            <person name="Hedgecock D."/>
            <person name="Xu Z."/>
            <person name="Liu Y."/>
            <person name="Domazet-Loso T."/>
            <person name="Du Y."/>
            <person name="Sun X."/>
            <person name="Zhang S."/>
            <person name="Liu B."/>
            <person name="Cheng P."/>
            <person name="Jiang X."/>
            <person name="Li J."/>
            <person name="Fan D."/>
            <person name="Wang W."/>
            <person name="Fu W."/>
            <person name="Wang T."/>
            <person name="Wang B."/>
            <person name="Zhang J."/>
            <person name="Peng Z."/>
            <person name="Li Y."/>
            <person name="Li N."/>
            <person name="Wang J."/>
            <person name="Chen M."/>
            <person name="He Y."/>
            <person name="Tan F."/>
            <person name="Song X."/>
            <person name="Zheng Q."/>
            <person name="Huang R."/>
            <person name="Yang H."/>
            <person name="Du X."/>
            <person name="Chen L."/>
            <person name="Yang M."/>
            <person name="Gaffney P.M."/>
            <person name="Wang S."/>
            <person name="Luo L."/>
            <person name="She Z."/>
            <person name="Ming Y."/>
            <person name="Huang W."/>
            <person name="Zhang S."/>
            <person name="Huang B."/>
            <person name="Zhang Y."/>
            <person name="Qu T."/>
            <person name="Ni P."/>
            <person name="Miao G."/>
            <person name="Wang J."/>
            <person name="Wang Q."/>
            <person name="Steinberg C.E."/>
            <person name="Wang H."/>
            <person name="Li N."/>
            <person name="Qian L."/>
            <person name="Zhang G."/>
            <person name="Li Y."/>
            <person name="Yang H."/>
            <person name="Liu X."/>
            <person name="Wang J."/>
            <person name="Yin Y."/>
            <person name="Wang J."/>
        </authorList>
    </citation>
    <scope>NUCLEOTIDE SEQUENCE [LARGE SCALE GENOMIC DNA]</scope>
    <source>
        <strain evidence="2">05x7-T-G4-1.051#20</strain>
    </source>
</reference>
<feature type="domain" description="FAS1" evidence="1">
    <location>
        <begin position="172"/>
        <end position="311"/>
    </location>
</feature>
<dbReference type="InterPro" id="IPR000782">
    <property type="entry name" value="FAS1_domain"/>
</dbReference>
<accession>K1QWV7</accession>
<dbReference type="PANTHER" id="PTHR10900">
    <property type="entry name" value="PERIOSTIN-RELATED"/>
    <property type="match status" value="1"/>
</dbReference>
<dbReference type="SMART" id="SM00554">
    <property type="entry name" value="FAS1"/>
    <property type="match status" value="2"/>
</dbReference>
<dbReference type="HOGENOM" id="CLU_031281_1_0_1"/>
<feature type="domain" description="FAS1" evidence="1">
    <location>
        <begin position="44"/>
        <end position="176"/>
    </location>
</feature>
<proteinExistence type="predicted"/>
<dbReference type="GO" id="GO:0005615">
    <property type="term" value="C:extracellular space"/>
    <property type="evidence" value="ECO:0007669"/>
    <property type="project" value="TreeGrafter"/>
</dbReference>
<dbReference type="Pfam" id="PF02469">
    <property type="entry name" value="Fasciclin"/>
    <property type="match status" value="2"/>
</dbReference>
<organism evidence="2">
    <name type="scientific">Magallana gigas</name>
    <name type="common">Pacific oyster</name>
    <name type="synonym">Crassostrea gigas</name>
    <dbReference type="NCBI Taxonomy" id="29159"/>
    <lineage>
        <taxon>Eukaryota</taxon>
        <taxon>Metazoa</taxon>
        <taxon>Spiralia</taxon>
        <taxon>Lophotrochozoa</taxon>
        <taxon>Mollusca</taxon>
        <taxon>Bivalvia</taxon>
        <taxon>Autobranchia</taxon>
        <taxon>Pteriomorphia</taxon>
        <taxon>Ostreida</taxon>
        <taxon>Ostreoidea</taxon>
        <taxon>Ostreidae</taxon>
        <taxon>Magallana</taxon>
    </lineage>
</organism>